<comment type="caution">
    <text evidence="1">The sequence shown here is derived from an EMBL/GenBank/DDBJ whole genome shotgun (WGS) entry which is preliminary data.</text>
</comment>
<evidence type="ECO:0000313" key="1">
    <source>
        <dbReference type="EMBL" id="GGC48782.1"/>
    </source>
</evidence>
<organism evidence="1 2">
    <name type="scientific">Marivirga lumbricoides</name>
    <dbReference type="NCBI Taxonomy" id="1046115"/>
    <lineage>
        <taxon>Bacteria</taxon>
        <taxon>Pseudomonadati</taxon>
        <taxon>Bacteroidota</taxon>
        <taxon>Cytophagia</taxon>
        <taxon>Cytophagales</taxon>
        <taxon>Marivirgaceae</taxon>
        <taxon>Marivirga</taxon>
    </lineage>
</organism>
<protein>
    <recommendedName>
        <fullName evidence="3">Toxin-antitoxin system YwqK family antitoxin</fullName>
    </recommendedName>
</protein>
<evidence type="ECO:0000313" key="2">
    <source>
        <dbReference type="Proteomes" id="UP000636010"/>
    </source>
</evidence>
<dbReference type="Gene3D" id="3.90.930.1">
    <property type="match status" value="1"/>
</dbReference>
<name>A0ABQ1N0Z1_9BACT</name>
<sequence>MKKILIIILLAFSCITDEKDIVLTANPQKVVLYNYQDVYCVYKAKGLGESLESGKIDSINFKITIDDEEILKGLTFDNDSIYFMHMADLMVPDSVTENFTDSIISYNYIGQLAIYSNDTKKVSADTVKLQIINPLENERMKGDIIKGKREGVWLEYYDNQLTELARKSYFKSGKRYGSDSIFKNDILYYVINWTEGHKDGSFKVFWPNGIIKWETRYNNGMPVEPVSMYNNLGEKTGSFELR</sequence>
<dbReference type="SUPFAM" id="SSF82185">
    <property type="entry name" value="Histone H3 K4-specific methyltransferase SET7/9 N-terminal domain"/>
    <property type="match status" value="1"/>
</dbReference>
<accession>A0ABQ1N0Z1</accession>
<reference evidence="2" key="1">
    <citation type="journal article" date="2019" name="Int. J. Syst. Evol. Microbiol.">
        <title>The Global Catalogue of Microorganisms (GCM) 10K type strain sequencing project: providing services to taxonomists for standard genome sequencing and annotation.</title>
        <authorList>
            <consortium name="The Broad Institute Genomics Platform"/>
            <consortium name="The Broad Institute Genome Sequencing Center for Infectious Disease"/>
            <person name="Wu L."/>
            <person name="Ma J."/>
        </authorList>
    </citation>
    <scope>NUCLEOTIDE SEQUENCE [LARGE SCALE GENOMIC DNA]</scope>
    <source>
        <strain evidence="2">CGMCC 1.10832</strain>
    </source>
</reference>
<gene>
    <name evidence="1" type="ORF">GCM10011506_38020</name>
</gene>
<proteinExistence type="predicted"/>
<dbReference type="RefSeq" id="WP_188466585.1">
    <property type="nucleotide sequence ID" value="NZ_BAABHU010000013.1"/>
</dbReference>
<evidence type="ECO:0008006" key="3">
    <source>
        <dbReference type="Google" id="ProtNLM"/>
    </source>
</evidence>
<keyword evidence="2" id="KW-1185">Reference proteome</keyword>
<dbReference type="EMBL" id="BMEC01000013">
    <property type="protein sequence ID" value="GGC48782.1"/>
    <property type="molecule type" value="Genomic_DNA"/>
</dbReference>
<dbReference type="Proteomes" id="UP000636010">
    <property type="component" value="Unassembled WGS sequence"/>
</dbReference>